<evidence type="ECO:0000256" key="4">
    <source>
        <dbReference type="ARBA" id="ARBA00023172"/>
    </source>
</evidence>
<dbReference type="InterPro" id="IPR013762">
    <property type="entry name" value="Integrase-like_cat_sf"/>
</dbReference>
<dbReference type="PANTHER" id="PTHR30629:SF2">
    <property type="entry name" value="PROPHAGE INTEGRASE INTS-RELATED"/>
    <property type="match status" value="1"/>
</dbReference>
<dbReference type="PROSITE" id="PS51898">
    <property type="entry name" value="TYR_RECOMBINASE"/>
    <property type="match status" value="1"/>
</dbReference>
<dbReference type="InterPro" id="IPR011010">
    <property type="entry name" value="DNA_brk_join_enz"/>
</dbReference>
<feature type="region of interest" description="Disordered" evidence="5">
    <location>
        <begin position="351"/>
        <end position="371"/>
    </location>
</feature>
<evidence type="ECO:0000313" key="7">
    <source>
        <dbReference type="EMBL" id="SCB51789.1"/>
    </source>
</evidence>
<dbReference type="InterPro" id="IPR050808">
    <property type="entry name" value="Phage_Integrase"/>
</dbReference>
<evidence type="ECO:0000256" key="2">
    <source>
        <dbReference type="ARBA" id="ARBA00022908"/>
    </source>
</evidence>
<evidence type="ECO:0000259" key="6">
    <source>
        <dbReference type="PROSITE" id="PS51898"/>
    </source>
</evidence>
<keyword evidence="3" id="KW-0238">DNA-binding</keyword>
<sequence length="371" mass="41381">MIAAMPRPRKPHLHRERNRHGVHVWYVRKGQGPRFRLRGEFGSDEFNAQYELAIQGKLPKRGQATAGTLRWLWDAYRKTDGWKAFSPATRRQRENIMLHVLKAAGEEPFGAIGSEDIQDGLDRRSDTPSAARNFLDTMRGLFQWAKARGHVRGDPTADVKPPKRRRNAGFAPWTHDDVDAYYKRWPLGTPQRVWLDVLLYTGLRRGDAADVGPKHVKDGLIEIWTEKSGRRVLVTLPILDVLQATLDVGPIGKETWIIGERGKRFVKEAFGNAFSEAASAAGVKKSAHGVRKIAATIAAENGATESELDALFGWTGGRMAAHYTKTASRARLAKKAAEKLKSIPAPLVKVREQEQNIQTNQPHSKGLVGEA</sequence>
<evidence type="ECO:0000256" key="1">
    <source>
        <dbReference type="ARBA" id="ARBA00008857"/>
    </source>
</evidence>
<evidence type="ECO:0000256" key="5">
    <source>
        <dbReference type="SAM" id="MobiDB-lite"/>
    </source>
</evidence>
<proteinExistence type="inferred from homology"/>
<comment type="similarity">
    <text evidence="1">Belongs to the 'phage' integrase family.</text>
</comment>
<keyword evidence="4" id="KW-0233">DNA recombination</keyword>
<reference evidence="7 8" key="1">
    <citation type="submission" date="2016-08" db="EMBL/GenBank/DDBJ databases">
        <authorList>
            <person name="Seilhamer J.J."/>
        </authorList>
    </citation>
    <scope>NUCLEOTIDE SEQUENCE [LARGE SCALE GENOMIC DNA]</scope>
    <source>
        <strain evidence="7 8">CCBAU 10071</strain>
    </source>
</reference>
<dbReference type="PANTHER" id="PTHR30629">
    <property type="entry name" value="PROPHAGE INTEGRASE"/>
    <property type="match status" value="1"/>
</dbReference>
<dbReference type="Gene3D" id="1.10.443.10">
    <property type="entry name" value="Intergrase catalytic core"/>
    <property type="match status" value="1"/>
</dbReference>
<dbReference type="Gene3D" id="1.10.150.130">
    <property type="match status" value="1"/>
</dbReference>
<dbReference type="RefSeq" id="WP_074448391.1">
    <property type="nucleotide sequence ID" value="NZ_FMAE01000021.1"/>
</dbReference>
<dbReference type="Proteomes" id="UP000183174">
    <property type="component" value="Unassembled WGS sequence"/>
</dbReference>
<protein>
    <submittedName>
        <fullName evidence="7">Site-specific recombinase XerD</fullName>
    </submittedName>
</protein>
<feature type="non-terminal residue" evidence="7">
    <location>
        <position position="371"/>
    </location>
</feature>
<dbReference type="SUPFAM" id="SSF56349">
    <property type="entry name" value="DNA breaking-rejoining enzymes"/>
    <property type="match status" value="1"/>
</dbReference>
<dbReference type="EMBL" id="FMAE01000021">
    <property type="protein sequence ID" value="SCB51789.1"/>
    <property type="molecule type" value="Genomic_DNA"/>
</dbReference>
<dbReference type="GO" id="GO:0006310">
    <property type="term" value="P:DNA recombination"/>
    <property type="evidence" value="ECO:0007669"/>
    <property type="project" value="UniProtKB-KW"/>
</dbReference>
<dbReference type="Pfam" id="PF00589">
    <property type="entry name" value="Phage_integrase"/>
    <property type="match status" value="1"/>
</dbReference>
<organism evidence="7 8">
    <name type="scientific">Bradyrhizobium yuanmingense</name>
    <dbReference type="NCBI Taxonomy" id="108015"/>
    <lineage>
        <taxon>Bacteria</taxon>
        <taxon>Pseudomonadati</taxon>
        <taxon>Pseudomonadota</taxon>
        <taxon>Alphaproteobacteria</taxon>
        <taxon>Hyphomicrobiales</taxon>
        <taxon>Nitrobacteraceae</taxon>
        <taxon>Bradyrhizobium</taxon>
    </lineage>
</organism>
<dbReference type="InterPro" id="IPR010998">
    <property type="entry name" value="Integrase_recombinase_N"/>
</dbReference>
<evidence type="ECO:0000256" key="3">
    <source>
        <dbReference type="ARBA" id="ARBA00023125"/>
    </source>
</evidence>
<gene>
    <name evidence="7" type="ORF">GA0061099_102154</name>
</gene>
<accession>A0A1C3XHW4</accession>
<dbReference type="GO" id="GO:0003677">
    <property type="term" value="F:DNA binding"/>
    <property type="evidence" value="ECO:0007669"/>
    <property type="project" value="UniProtKB-KW"/>
</dbReference>
<dbReference type="GO" id="GO:0015074">
    <property type="term" value="P:DNA integration"/>
    <property type="evidence" value="ECO:0007669"/>
    <property type="project" value="UniProtKB-KW"/>
</dbReference>
<keyword evidence="2" id="KW-0229">DNA integration</keyword>
<evidence type="ECO:0000313" key="8">
    <source>
        <dbReference type="Proteomes" id="UP000183174"/>
    </source>
</evidence>
<dbReference type="InterPro" id="IPR002104">
    <property type="entry name" value="Integrase_catalytic"/>
</dbReference>
<name>A0A1C3XHW4_9BRAD</name>
<feature type="domain" description="Tyr recombinase" evidence="6">
    <location>
        <begin position="168"/>
        <end position="337"/>
    </location>
</feature>
<dbReference type="AlphaFoldDB" id="A0A1C3XHW4"/>